<dbReference type="OrthoDB" id="7181050at2"/>
<evidence type="ECO:0000313" key="3">
    <source>
        <dbReference type="Proteomes" id="UP000092574"/>
    </source>
</evidence>
<sequence length="261" mass="29961">MYEALYASVPDADAYLERIHRKRRTALTKEYLDDLIYGHQIHVPFENLDVWMFKKDIPLDIASIYEKVVVKHRGGYCFELNALFTALLKDLGFHAYSCMCRITRNNNYVPLVLHRGILVELDGMKYFCDVGYGGPMPPGAVPVQDGAEADIRGEKYYMYKDVVPWWTMKRRTSSGAMESMLQFYTMPQEAVDYIPMNEYCSKNENSVFCQRLYVNMRTENGSVSVVGNIFTEVENGAVVQETEIGEEKVAGILEKYFGILL</sequence>
<dbReference type="KEGG" id="byl:A4V09_11825"/>
<keyword evidence="3" id="KW-1185">Reference proteome</keyword>
<dbReference type="PANTHER" id="PTHR11786">
    <property type="entry name" value="N-HYDROXYARYLAMINE O-ACETYLTRANSFERASE"/>
    <property type="match status" value="1"/>
</dbReference>
<evidence type="ECO:0008006" key="4">
    <source>
        <dbReference type="Google" id="ProtNLM"/>
    </source>
</evidence>
<dbReference type="InterPro" id="IPR001447">
    <property type="entry name" value="Arylamine_N-AcTrfase"/>
</dbReference>
<name>A0A1C7I9S5_9FIRM</name>
<reference evidence="2" key="1">
    <citation type="submission" date="2017-04" db="EMBL/GenBank/DDBJ databases">
        <title>Complete Genome Sequences of Twelve Strains of a Stable Defined Moderately Diverse Mouse Microbiota 2 (sDMDMm2).</title>
        <authorList>
            <person name="Uchimura Y."/>
            <person name="Wyss M."/>
            <person name="Brugiroux S."/>
            <person name="Limenitakis J.P."/>
            <person name="Stecher B."/>
            <person name="McCoy K.D."/>
            <person name="Macpherson A.J."/>
        </authorList>
    </citation>
    <scope>NUCLEOTIDE SEQUENCE</scope>
    <source>
        <strain evidence="2">YL58</strain>
    </source>
</reference>
<dbReference type="InterPro" id="IPR053710">
    <property type="entry name" value="Arylamine_NAT_domain_sf"/>
</dbReference>
<dbReference type="InterPro" id="IPR038765">
    <property type="entry name" value="Papain-like_cys_pep_sf"/>
</dbReference>
<evidence type="ECO:0000313" key="2">
    <source>
        <dbReference type="EMBL" id="ANU76397.1"/>
    </source>
</evidence>
<dbReference type="Pfam" id="PF00797">
    <property type="entry name" value="Acetyltransf_2"/>
    <property type="match status" value="1"/>
</dbReference>
<dbReference type="STRING" id="1796616.A4V09_11825"/>
<dbReference type="Proteomes" id="UP000092574">
    <property type="component" value="Chromosome"/>
</dbReference>
<dbReference type="EMBL" id="CP015405">
    <property type="protein sequence ID" value="ANU76397.1"/>
    <property type="molecule type" value="Genomic_DNA"/>
</dbReference>
<dbReference type="Gene3D" id="3.30.2140.20">
    <property type="match status" value="1"/>
</dbReference>
<dbReference type="RefSeq" id="WP_065542562.1">
    <property type="nucleotide sequence ID" value="NZ_CP015405.2"/>
</dbReference>
<dbReference type="AlphaFoldDB" id="A0A1C7I9S5"/>
<accession>A0A1C7I9S5</accession>
<protein>
    <recommendedName>
        <fullName evidence="4">N-hydroxyarylamine O-acetyltransferase</fullName>
    </recommendedName>
</protein>
<proteinExistence type="inferred from homology"/>
<dbReference type="SUPFAM" id="SSF54001">
    <property type="entry name" value="Cysteine proteinases"/>
    <property type="match status" value="1"/>
</dbReference>
<evidence type="ECO:0000256" key="1">
    <source>
        <dbReference type="ARBA" id="ARBA00006547"/>
    </source>
</evidence>
<comment type="similarity">
    <text evidence="1">Belongs to the arylamine N-acetyltransferase family.</text>
</comment>
<organism evidence="2 3">
    <name type="scientific">Blautia pseudococcoides</name>
    <dbReference type="NCBI Taxonomy" id="1796616"/>
    <lineage>
        <taxon>Bacteria</taxon>
        <taxon>Bacillati</taxon>
        <taxon>Bacillota</taxon>
        <taxon>Clostridia</taxon>
        <taxon>Lachnospirales</taxon>
        <taxon>Lachnospiraceae</taxon>
        <taxon>Blautia</taxon>
    </lineage>
</organism>
<dbReference type="PANTHER" id="PTHR11786:SF0">
    <property type="entry name" value="ARYLAMINE N-ACETYLTRANSFERASE 4-RELATED"/>
    <property type="match status" value="1"/>
</dbReference>
<gene>
    <name evidence="2" type="ORF">A4V09_11825</name>
</gene>
<dbReference type="GO" id="GO:0016407">
    <property type="term" value="F:acetyltransferase activity"/>
    <property type="evidence" value="ECO:0007669"/>
    <property type="project" value="InterPro"/>
</dbReference>